<gene>
    <name evidence="8" type="ORF">A7A09_006835</name>
</gene>
<comment type="subcellular location">
    <subcellularLocation>
        <location evidence="1">Cell envelope</location>
    </subcellularLocation>
</comment>
<feature type="chain" id="PRO_5019419771" evidence="6">
    <location>
        <begin position="19"/>
        <end position="317"/>
    </location>
</feature>
<evidence type="ECO:0000256" key="5">
    <source>
        <dbReference type="ARBA" id="ARBA00022729"/>
    </source>
</evidence>
<dbReference type="PANTHER" id="PTHR30532">
    <property type="entry name" value="IRON III DICITRATE-BINDING PERIPLASMIC PROTEIN"/>
    <property type="match status" value="1"/>
</dbReference>
<feature type="signal peptide" evidence="6">
    <location>
        <begin position="1"/>
        <end position="18"/>
    </location>
</feature>
<dbReference type="AlphaFoldDB" id="A0A422QZ90"/>
<keyword evidence="5 6" id="KW-0732">Signal</keyword>
<dbReference type="PROSITE" id="PS50983">
    <property type="entry name" value="FE_B12_PBP"/>
    <property type="match status" value="1"/>
</dbReference>
<dbReference type="Gene3D" id="3.40.50.1980">
    <property type="entry name" value="Nitrogenase molybdenum iron protein domain"/>
    <property type="match status" value="2"/>
</dbReference>
<evidence type="ECO:0000256" key="6">
    <source>
        <dbReference type="SAM" id="SignalP"/>
    </source>
</evidence>
<evidence type="ECO:0000256" key="2">
    <source>
        <dbReference type="ARBA" id="ARBA00008814"/>
    </source>
</evidence>
<dbReference type="Proteomes" id="UP000238137">
    <property type="component" value="Unassembled WGS sequence"/>
</dbReference>
<dbReference type="GO" id="GO:0030288">
    <property type="term" value="C:outer membrane-bounded periplasmic space"/>
    <property type="evidence" value="ECO:0007669"/>
    <property type="project" value="TreeGrafter"/>
</dbReference>
<sequence length="317" mass="33906">MRLLFLLPPLLASHATLAETVTDAMGRGVEIPDDPSRIVVLHEPLLGVPLADFGVDPVGSYGRADDGSSLMAADFYASILGDDAPDPAPRGIGAVGDIDLERLRALSPDLIIGTELDADKADQLTAIAPVYLQASSSGKVRGFETEKQLAALLDRTDAFEDRRAEYQEKLDRLKPIIPPGQSYLAVIVHDKINLVGEMSGAIQAIEDLGYNRLPLKADGPDNALGSTFAVPISSEAFGRMNPDLLVILSSYAGASHDEAGTRAQLDRVMPGWERFLKPAREGRIVWMDSTKVATPSIASAEHALDAIEAWSAQASKN</sequence>
<feature type="domain" description="Fe/B12 periplasmic-binding" evidence="7">
    <location>
        <begin position="37"/>
        <end position="315"/>
    </location>
</feature>
<keyword evidence="3" id="KW-0813">Transport</keyword>
<comment type="caution">
    <text evidence="8">The sequence shown here is derived from an EMBL/GenBank/DDBJ whole genome shotgun (WGS) entry which is preliminary data.</text>
</comment>
<dbReference type="InterPro" id="IPR051313">
    <property type="entry name" value="Bact_iron-sidero_bind"/>
</dbReference>
<evidence type="ECO:0000259" key="7">
    <source>
        <dbReference type="PROSITE" id="PS50983"/>
    </source>
</evidence>
<evidence type="ECO:0000313" key="8">
    <source>
        <dbReference type="EMBL" id="RNF35307.1"/>
    </source>
</evidence>
<keyword evidence="4" id="KW-0410">Iron transport</keyword>
<evidence type="ECO:0000256" key="3">
    <source>
        <dbReference type="ARBA" id="ARBA00022448"/>
    </source>
</evidence>
<dbReference type="RefSeq" id="WP_106690656.1">
    <property type="nucleotide sequence ID" value="NZ_PXNQ02000003.1"/>
</dbReference>
<dbReference type="GO" id="GO:1901678">
    <property type="term" value="P:iron coordination entity transport"/>
    <property type="evidence" value="ECO:0007669"/>
    <property type="project" value="UniProtKB-ARBA"/>
</dbReference>
<keyword evidence="4" id="KW-0406">Ion transport</keyword>
<proteinExistence type="inferred from homology"/>
<reference evidence="8" key="1">
    <citation type="submission" date="2018-05" db="EMBL/GenBank/DDBJ databases">
        <title>Reclassification of Methylarcula marina and Methylarcula terricola as Paracoccus methylarcula sp.nov., comb.nov. and Paracoccus terricola comb.nov.</title>
        <authorList>
            <person name="Shmareva M.N."/>
            <person name="Doronina N.V."/>
            <person name="Vasilenko O.V."/>
            <person name="Tarlachkov S.V."/>
            <person name="Trotsenko Y.A."/>
        </authorList>
    </citation>
    <scope>NUCLEOTIDE SEQUENCE [LARGE SCALE GENOMIC DNA]</scope>
    <source>
        <strain evidence="8">VKM B-2159</strain>
    </source>
</reference>
<dbReference type="InterPro" id="IPR002491">
    <property type="entry name" value="ABC_transptr_periplasmic_BD"/>
</dbReference>
<name>A0A422QZ90_9RHOB</name>
<dbReference type="PANTHER" id="PTHR30532:SF1">
    <property type="entry name" value="IRON(3+)-HYDROXAMATE-BINDING PROTEIN FHUD"/>
    <property type="match status" value="1"/>
</dbReference>
<evidence type="ECO:0000256" key="1">
    <source>
        <dbReference type="ARBA" id="ARBA00004196"/>
    </source>
</evidence>
<dbReference type="OrthoDB" id="63946at2"/>
<keyword evidence="4" id="KW-0408">Iron</keyword>
<organism evidence="8 9">
    <name type="scientific">Paracoccus methylarcula</name>
    <dbReference type="NCBI Taxonomy" id="72022"/>
    <lineage>
        <taxon>Bacteria</taxon>
        <taxon>Pseudomonadati</taxon>
        <taxon>Pseudomonadota</taxon>
        <taxon>Alphaproteobacteria</taxon>
        <taxon>Rhodobacterales</taxon>
        <taxon>Paracoccaceae</taxon>
        <taxon>Paracoccus</taxon>
    </lineage>
</organism>
<comment type="similarity">
    <text evidence="2">Belongs to the bacterial solute-binding protein 8 family.</text>
</comment>
<dbReference type="SUPFAM" id="SSF53807">
    <property type="entry name" value="Helical backbone' metal receptor"/>
    <property type="match status" value="1"/>
</dbReference>
<dbReference type="EMBL" id="PXNQ02000003">
    <property type="protein sequence ID" value="RNF35307.1"/>
    <property type="molecule type" value="Genomic_DNA"/>
</dbReference>
<keyword evidence="9" id="KW-1185">Reference proteome</keyword>
<dbReference type="Pfam" id="PF01497">
    <property type="entry name" value="Peripla_BP_2"/>
    <property type="match status" value="1"/>
</dbReference>
<evidence type="ECO:0000256" key="4">
    <source>
        <dbReference type="ARBA" id="ARBA00022496"/>
    </source>
</evidence>
<protein>
    <submittedName>
        <fullName evidence="8">ABC transporter substrate-binding protein</fullName>
    </submittedName>
</protein>
<evidence type="ECO:0000313" key="9">
    <source>
        <dbReference type="Proteomes" id="UP000238137"/>
    </source>
</evidence>
<accession>A0A422QZ90</accession>